<dbReference type="AlphaFoldDB" id="A0A9P6DZV8"/>
<dbReference type="EMBL" id="MU128934">
    <property type="protein sequence ID" value="KAF9517148.1"/>
    <property type="molecule type" value="Genomic_DNA"/>
</dbReference>
<evidence type="ECO:0000256" key="1">
    <source>
        <dbReference type="SAM" id="MobiDB-lite"/>
    </source>
</evidence>
<feature type="compositionally biased region" description="Basic residues" evidence="1">
    <location>
        <begin position="100"/>
        <end position="111"/>
    </location>
</feature>
<sequence>MKPGTGNPQCETTENADRTTHPLRRACGHVKLLSEPTTKSPTKTPTKRNPPRSANQTKPTTRDHKAQTEPHTRFGGHKRKPATTNATRKPQMPPRDRVNRTHAKGQPKAHHTPYECTMANDAPCQRMIPKRARPHTRCRGQNEYHTRLGGRVYGTIRIKSKAPKRQPTPDGHAWPVETIRAMVDR</sequence>
<dbReference type="Proteomes" id="UP000886523">
    <property type="component" value="Unassembled WGS sequence"/>
</dbReference>
<organism evidence="2 3">
    <name type="scientific">Hydnum rufescens UP504</name>
    <dbReference type="NCBI Taxonomy" id="1448309"/>
    <lineage>
        <taxon>Eukaryota</taxon>
        <taxon>Fungi</taxon>
        <taxon>Dikarya</taxon>
        <taxon>Basidiomycota</taxon>
        <taxon>Agaricomycotina</taxon>
        <taxon>Agaricomycetes</taxon>
        <taxon>Cantharellales</taxon>
        <taxon>Hydnaceae</taxon>
        <taxon>Hydnum</taxon>
    </lineage>
</organism>
<keyword evidence="3" id="KW-1185">Reference proteome</keyword>
<protein>
    <submittedName>
        <fullName evidence="2">Uncharacterized protein</fullName>
    </submittedName>
</protein>
<comment type="caution">
    <text evidence="2">The sequence shown here is derived from an EMBL/GenBank/DDBJ whole genome shotgun (WGS) entry which is preliminary data.</text>
</comment>
<feature type="region of interest" description="Disordered" evidence="1">
    <location>
        <begin position="1"/>
        <end position="116"/>
    </location>
</feature>
<evidence type="ECO:0000313" key="3">
    <source>
        <dbReference type="Proteomes" id="UP000886523"/>
    </source>
</evidence>
<gene>
    <name evidence="2" type="ORF">BS47DRAFT_1359895</name>
</gene>
<feature type="compositionally biased region" description="Basic and acidic residues" evidence="1">
    <location>
        <begin position="60"/>
        <end position="72"/>
    </location>
</feature>
<name>A0A9P6DZV8_9AGAM</name>
<feature type="compositionally biased region" description="Polar residues" evidence="1">
    <location>
        <begin position="1"/>
        <end position="13"/>
    </location>
</feature>
<proteinExistence type="predicted"/>
<reference evidence="2" key="1">
    <citation type="journal article" date="2020" name="Nat. Commun.">
        <title>Large-scale genome sequencing of mycorrhizal fungi provides insights into the early evolution of symbiotic traits.</title>
        <authorList>
            <person name="Miyauchi S."/>
            <person name="Kiss E."/>
            <person name="Kuo A."/>
            <person name="Drula E."/>
            <person name="Kohler A."/>
            <person name="Sanchez-Garcia M."/>
            <person name="Morin E."/>
            <person name="Andreopoulos B."/>
            <person name="Barry K.W."/>
            <person name="Bonito G."/>
            <person name="Buee M."/>
            <person name="Carver A."/>
            <person name="Chen C."/>
            <person name="Cichocki N."/>
            <person name="Clum A."/>
            <person name="Culley D."/>
            <person name="Crous P.W."/>
            <person name="Fauchery L."/>
            <person name="Girlanda M."/>
            <person name="Hayes R.D."/>
            <person name="Keri Z."/>
            <person name="LaButti K."/>
            <person name="Lipzen A."/>
            <person name="Lombard V."/>
            <person name="Magnuson J."/>
            <person name="Maillard F."/>
            <person name="Murat C."/>
            <person name="Nolan M."/>
            <person name="Ohm R.A."/>
            <person name="Pangilinan J."/>
            <person name="Pereira M.F."/>
            <person name="Perotto S."/>
            <person name="Peter M."/>
            <person name="Pfister S."/>
            <person name="Riley R."/>
            <person name="Sitrit Y."/>
            <person name="Stielow J.B."/>
            <person name="Szollosi G."/>
            <person name="Zifcakova L."/>
            <person name="Stursova M."/>
            <person name="Spatafora J.W."/>
            <person name="Tedersoo L."/>
            <person name="Vaario L.M."/>
            <person name="Yamada A."/>
            <person name="Yan M."/>
            <person name="Wang P."/>
            <person name="Xu J."/>
            <person name="Bruns T."/>
            <person name="Baldrian P."/>
            <person name="Vilgalys R."/>
            <person name="Dunand C."/>
            <person name="Henrissat B."/>
            <person name="Grigoriev I.V."/>
            <person name="Hibbett D."/>
            <person name="Nagy L.G."/>
            <person name="Martin F.M."/>
        </authorList>
    </citation>
    <scope>NUCLEOTIDE SEQUENCE</scope>
    <source>
        <strain evidence="2">UP504</strain>
    </source>
</reference>
<evidence type="ECO:0000313" key="2">
    <source>
        <dbReference type="EMBL" id="KAF9517148.1"/>
    </source>
</evidence>
<accession>A0A9P6DZV8</accession>